<evidence type="ECO:0000313" key="1">
    <source>
        <dbReference type="EMBL" id="KAK7435488.1"/>
    </source>
</evidence>
<protein>
    <submittedName>
        <fullName evidence="1">Uncharacterized protein</fullName>
    </submittedName>
</protein>
<accession>A0ABR1IKU2</accession>
<sequence>MVFKKSNKKCGEIKGEEKVQGLEPAVHRLNNDGCKKAIETFLPSVESSLVVRAMQAPGPLQTAQAPALSHVSSLSPGSPLVAHSDDSSSITIGRVTDAPGEVQGFDVALTTSPVQENISMTKNLSVIDSNPMVKQLRDVHGHFSLISPEANPRYERNETVPRHVPRYQINSLTTHFEEEDPSGWKRLLHPEGARYFWYQEKNVYTDANIIDKQIFDQVMDHIDEIFRFCSEFDIKLPAATDLVLVPESEGNERICQYYLVDHANRSIFWLDNLTLSEEYGFYSNVKGVTNPSHIRHEIESQYWYHCHLFPRSFSLTPILVDEFRDIIMHWISDSLTSVTSTSPYPVSELQIMLNLANGFKGTCYP</sequence>
<gene>
    <name evidence="1" type="ORF">VKT23_019610</name>
</gene>
<comment type="caution">
    <text evidence="1">The sequence shown here is derived from an EMBL/GenBank/DDBJ whole genome shotgun (WGS) entry which is preliminary data.</text>
</comment>
<organism evidence="1 2">
    <name type="scientific">Marasmiellus scandens</name>
    <dbReference type="NCBI Taxonomy" id="2682957"/>
    <lineage>
        <taxon>Eukaryota</taxon>
        <taxon>Fungi</taxon>
        <taxon>Dikarya</taxon>
        <taxon>Basidiomycota</taxon>
        <taxon>Agaricomycotina</taxon>
        <taxon>Agaricomycetes</taxon>
        <taxon>Agaricomycetidae</taxon>
        <taxon>Agaricales</taxon>
        <taxon>Marasmiineae</taxon>
        <taxon>Omphalotaceae</taxon>
        <taxon>Marasmiellus</taxon>
    </lineage>
</organism>
<dbReference type="EMBL" id="JBANRG010000106">
    <property type="protein sequence ID" value="KAK7435488.1"/>
    <property type="molecule type" value="Genomic_DNA"/>
</dbReference>
<dbReference type="Proteomes" id="UP001498398">
    <property type="component" value="Unassembled WGS sequence"/>
</dbReference>
<evidence type="ECO:0000313" key="2">
    <source>
        <dbReference type="Proteomes" id="UP001498398"/>
    </source>
</evidence>
<reference evidence="1 2" key="1">
    <citation type="submission" date="2024-01" db="EMBL/GenBank/DDBJ databases">
        <title>A draft genome for the cacao thread blight pathogen Marasmiellus scandens.</title>
        <authorList>
            <person name="Baruah I.K."/>
            <person name="Leung J."/>
            <person name="Bukari Y."/>
            <person name="Amoako-Attah I."/>
            <person name="Meinhardt L.W."/>
            <person name="Bailey B.A."/>
            <person name="Cohen S.P."/>
        </authorList>
    </citation>
    <scope>NUCLEOTIDE SEQUENCE [LARGE SCALE GENOMIC DNA]</scope>
    <source>
        <strain evidence="1 2">GH-19</strain>
    </source>
</reference>
<name>A0ABR1IKU2_9AGAR</name>
<keyword evidence="2" id="KW-1185">Reference proteome</keyword>
<proteinExistence type="predicted"/>